<feature type="region of interest" description="Disordered" evidence="4">
    <location>
        <begin position="620"/>
        <end position="642"/>
    </location>
</feature>
<feature type="coiled-coil region" evidence="3">
    <location>
        <begin position="829"/>
        <end position="856"/>
    </location>
</feature>
<comment type="caution">
    <text evidence="7">The sequence shown here is derived from an EMBL/GenBank/DDBJ whole genome shotgun (WGS) entry which is preliminary data.</text>
</comment>
<feature type="compositionally biased region" description="Basic and acidic residues" evidence="4">
    <location>
        <begin position="297"/>
        <end position="311"/>
    </location>
</feature>
<gene>
    <name evidence="7" type="ORF">Dda_7738</name>
</gene>
<feature type="compositionally biased region" description="Basic and acidic residues" evidence="4">
    <location>
        <begin position="245"/>
        <end position="264"/>
    </location>
</feature>
<dbReference type="PROSITE" id="PS50212">
    <property type="entry name" value="RASGEF_NTER"/>
    <property type="match status" value="1"/>
</dbReference>
<proteinExistence type="predicted"/>
<dbReference type="InterPro" id="IPR023578">
    <property type="entry name" value="Ras_GEF_dom_sf"/>
</dbReference>
<dbReference type="Gene3D" id="1.20.870.10">
    <property type="entry name" value="Son of sevenless (SoS) protein Chain: S domain 1"/>
    <property type="match status" value="1"/>
</dbReference>
<dbReference type="PANTHER" id="PTHR23113:SF356">
    <property type="entry name" value="FI05912P-RELATED"/>
    <property type="match status" value="1"/>
</dbReference>
<dbReference type="AlphaFoldDB" id="A0AAD6NIK8"/>
<evidence type="ECO:0000313" key="7">
    <source>
        <dbReference type="EMBL" id="KAJ6257948.1"/>
    </source>
</evidence>
<feature type="region of interest" description="Disordered" evidence="4">
    <location>
        <begin position="162"/>
        <end position="208"/>
    </location>
</feature>
<dbReference type="InterPro" id="IPR008937">
    <property type="entry name" value="Ras-like_GEF"/>
</dbReference>
<dbReference type="Gene3D" id="1.10.840.10">
    <property type="entry name" value="Ras guanine-nucleotide exchange factors catalytic domain"/>
    <property type="match status" value="1"/>
</dbReference>
<accession>A0AAD6NIK8</accession>
<dbReference type="EMBL" id="JAQGDS010000010">
    <property type="protein sequence ID" value="KAJ6257948.1"/>
    <property type="molecule type" value="Genomic_DNA"/>
</dbReference>
<feature type="compositionally biased region" description="Basic and acidic residues" evidence="4">
    <location>
        <begin position="191"/>
        <end position="208"/>
    </location>
</feature>
<feature type="compositionally biased region" description="Polar residues" evidence="4">
    <location>
        <begin position="235"/>
        <end position="244"/>
    </location>
</feature>
<feature type="region of interest" description="Disordered" evidence="4">
    <location>
        <begin position="120"/>
        <end position="146"/>
    </location>
</feature>
<organism evidence="7 8">
    <name type="scientific">Drechslerella dactyloides</name>
    <name type="common">Nematode-trapping fungus</name>
    <name type="synonym">Arthrobotrys dactyloides</name>
    <dbReference type="NCBI Taxonomy" id="74499"/>
    <lineage>
        <taxon>Eukaryota</taxon>
        <taxon>Fungi</taxon>
        <taxon>Dikarya</taxon>
        <taxon>Ascomycota</taxon>
        <taxon>Pezizomycotina</taxon>
        <taxon>Orbiliomycetes</taxon>
        <taxon>Orbiliales</taxon>
        <taxon>Orbiliaceae</taxon>
        <taxon>Drechslerella</taxon>
    </lineage>
</organism>
<dbReference type="InterPro" id="IPR001895">
    <property type="entry name" value="RASGEF_cat_dom"/>
</dbReference>
<feature type="domain" description="Ras-GEF" evidence="5">
    <location>
        <begin position="884"/>
        <end position="1131"/>
    </location>
</feature>
<evidence type="ECO:0000256" key="1">
    <source>
        <dbReference type="ARBA" id="ARBA00022658"/>
    </source>
</evidence>
<evidence type="ECO:0000259" key="6">
    <source>
        <dbReference type="PROSITE" id="PS50212"/>
    </source>
</evidence>
<feature type="region of interest" description="Disordered" evidence="4">
    <location>
        <begin position="492"/>
        <end position="548"/>
    </location>
</feature>
<dbReference type="SUPFAM" id="SSF48366">
    <property type="entry name" value="Ras GEF"/>
    <property type="match status" value="1"/>
</dbReference>
<evidence type="ECO:0000256" key="2">
    <source>
        <dbReference type="PROSITE-ProRule" id="PRU00168"/>
    </source>
</evidence>
<dbReference type="Proteomes" id="UP001221413">
    <property type="component" value="Unassembled WGS sequence"/>
</dbReference>
<feature type="compositionally biased region" description="Polar residues" evidence="4">
    <location>
        <begin position="504"/>
        <end position="517"/>
    </location>
</feature>
<evidence type="ECO:0000259" key="5">
    <source>
        <dbReference type="PROSITE" id="PS50009"/>
    </source>
</evidence>
<keyword evidence="1 2" id="KW-0344">Guanine-nucleotide releasing factor</keyword>
<evidence type="ECO:0000256" key="4">
    <source>
        <dbReference type="SAM" id="MobiDB-lite"/>
    </source>
</evidence>
<keyword evidence="3" id="KW-0175">Coiled coil</keyword>
<name>A0AAD6NIK8_DREDA</name>
<feature type="region of interest" description="Disordered" evidence="4">
    <location>
        <begin position="1"/>
        <end position="32"/>
    </location>
</feature>
<dbReference type="GO" id="GO:0005085">
    <property type="term" value="F:guanyl-nucleotide exchange factor activity"/>
    <property type="evidence" value="ECO:0007669"/>
    <property type="project" value="UniProtKB-KW"/>
</dbReference>
<dbReference type="PANTHER" id="PTHR23113">
    <property type="entry name" value="GUANINE NUCLEOTIDE EXCHANGE FACTOR"/>
    <property type="match status" value="1"/>
</dbReference>
<evidence type="ECO:0000256" key="3">
    <source>
        <dbReference type="SAM" id="Coils"/>
    </source>
</evidence>
<reference evidence="7" key="1">
    <citation type="submission" date="2023-01" db="EMBL/GenBank/DDBJ databases">
        <title>The chitinases involved in constricting ring structure development in the nematode-trapping fungus Drechslerella dactyloides.</title>
        <authorList>
            <person name="Wang R."/>
            <person name="Zhang L."/>
            <person name="Tang P."/>
            <person name="Li S."/>
            <person name="Liang L."/>
        </authorList>
    </citation>
    <scope>NUCLEOTIDE SEQUENCE</scope>
    <source>
        <strain evidence="7">YMF1.00031</strain>
    </source>
</reference>
<dbReference type="InterPro" id="IPR000651">
    <property type="entry name" value="Ras-like_Gua-exchang_fac_N"/>
</dbReference>
<feature type="domain" description="N-terminal Ras-GEF" evidence="6">
    <location>
        <begin position="724"/>
        <end position="840"/>
    </location>
</feature>
<feature type="region of interest" description="Disordered" evidence="4">
    <location>
        <begin position="288"/>
        <end position="354"/>
    </location>
</feature>
<dbReference type="PROSITE" id="PS50009">
    <property type="entry name" value="RASGEF_CAT"/>
    <property type="match status" value="1"/>
</dbReference>
<evidence type="ECO:0000313" key="8">
    <source>
        <dbReference type="Proteomes" id="UP001221413"/>
    </source>
</evidence>
<feature type="region of interest" description="Disordered" evidence="4">
    <location>
        <begin position="361"/>
        <end position="380"/>
    </location>
</feature>
<dbReference type="GO" id="GO:0007265">
    <property type="term" value="P:Ras protein signal transduction"/>
    <property type="evidence" value="ECO:0007669"/>
    <property type="project" value="TreeGrafter"/>
</dbReference>
<dbReference type="GO" id="GO:0005886">
    <property type="term" value="C:plasma membrane"/>
    <property type="evidence" value="ECO:0007669"/>
    <property type="project" value="TreeGrafter"/>
</dbReference>
<sequence length="1236" mass="138300">MEAVIRHPQPLLANLHRPADQSKRHSKKKPMLRSAWLWNDKPDKPPLISAPQLVPQMAPQIAIPQLAPQLAPLPQILREHPSLPPSNSNVSNPYSIPLSVRLGNEDFTLSITKSLEQVQKNTRLESTKSVPAAAPPERYPNLNQVGLSSMAPPSAVFSKFLAGSSSRDRASKSSQHQAPPQQPPQQQPANKEADAEPKRSFTDRRKLNAKELRLELSRSYDSTEYNLKRSGSVKRPSNVSSLDISSKHSREHIEKVDREDRQDQKSPSTPIHASVAQSISAYLGSLGLLTPPSSTRKLREDKAKEAHELKKQSIKHLTPPRTPSRPTDPSAPVVPASPNLSYSESDWPKSPRNIFRPPTLLSPRSSGDIEQASLSEGGISPTNIVNRPFISNPQPSSDVDSLSDGLFENPRQLLQPPPRIRNSFDPSAGNAPGLPLSELARFAEPNFSGPSQVAYDIRDMVLPVVMIANAFGFPHKASVRPQALPRASFSVGPVLDSRTKSDNSNRSTRSSLKAKTTSSFLSRRASSRASSSNRPERNSPYLQSGPASLATTSLTNHASVEDATVSIQSEASSFENLQSSSAATTFSATISAFDDDSSDDDYFGDLKHLSGLGTRNLRRRRTGSKRFSRDSSNFSGDRPFSRLSLGLKPEPPVLLKDTEVRHLSTENFVPVRQIPIPEEAQLSTSAGTFNKARFGSSRVIRDNEVHHLKDSDGVDHLVLEQEDGKNVVVSGTLDCLVMELCTSFETGDDEAFSDVFLRASLLFTSPLPLLKGLTNHFRNGNSRVQERILLILERWLRTQPEDILEAEIIREVLLMFFAEVSCWGHTQSAVRLTQTYSQMKERLQNFQNTIEEARKLKDSPDGLIASSPSSFPENLKLFFGDENIMLEVAQYLTAVDLILFRDASHTRTVALWWQSQTDEERDSWSWERDIPYVDKAGDDPVVERVHRLLRRSANFKFWVQHELLAMAKVEDRADLISSLIHLALSLREQGNFQSCLVIVDALATDTIISLENTWDLVPIERIREFSELRALLDQKTYINFFSRCKDFAIPYFPFFIKAVATILKQSTNSSSRYNDASKIHVDSQIESTLYRPPVSPSAEKSKLPPVLLDFKKFRSFVKEVSMFRSMTKYPPKFVWNLDRKCFVFRRMEIGRLAFPRDRDNASRATSRMRAGSVSSIPEDAPDASYLNHLSEIIEGRIDTVLSPMLEGAVDSEKTRLQQFTSAVIYLRRYVQGEDTL</sequence>
<dbReference type="InterPro" id="IPR036964">
    <property type="entry name" value="RASGEF_cat_dom_sf"/>
</dbReference>
<feature type="region of interest" description="Disordered" evidence="4">
    <location>
        <begin position="227"/>
        <end position="272"/>
    </location>
</feature>
<protein>
    <submittedName>
        <fullName evidence="7">Uncharacterized protein</fullName>
    </submittedName>
</protein>
<dbReference type="Pfam" id="PF00617">
    <property type="entry name" value="RasGEF"/>
    <property type="match status" value="1"/>
</dbReference>
<dbReference type="SMART" id="SM00147">
    <property type="entry name" value="RasGEF"/>
    <property type="match status" value="1"/>
</dbReference>
<feature type="compositionally biased region" description="Low complexity" evidence="4">
    <location>
        <begin position="518"/>
        <end position="533"/>
    </location>
</feature>
<keyword evidence="8" id="KW-1185">Reference proteome</keyword>